<organism evidence="3 4">
    <name type="scientific">Coptis chinensis</name>
    <dbReference type="NCBI Taxonomy" id="261450"/>
    <lineage>
        <taxon>Eukaryota</taxon>
        <taxon>Viridiplantae</taxon>
        <taxon>Streptophyta</taxon>
        <taxon>Embryophyta</taxon>
        <taxon>Tracheophyta</taxon>
        <taxon>Spermatophyta</taxon>
        <taxon>Magnoliopsida</taxon>
        <taxon>Ranunculales</taxon>
        <taxon>Ranunculaceae</taxon>
        <taxon>Coptidoideae</taxon>
        <taxon>Coptis</taxon>
    </lineage>
</organism>
<sequence length="360" mass="40069">MEFLVALIRAPMEMVERVINSPSHLANSVADIGIEKLWEFVGDARVVLERKSNQSRATSSSAPPQLDLTISPAKLREEKLKSFYERVDLDEPCGSCFRLIYYKISILHCSGMQNGPSQESLVGLGENFERKSEIVPINFRALLTNCLAEVEQGRELMRPKKGDMQSKIMLAEEIFFGTVIWKGQSLESICEEQLPVDVNASFTNCSAQVAEQLMGLEKVDVKSPLWLMTSPDEISHNEDVLRAFLMACEVKTVKLSVIGLSFLSGQSRLTRYANMWKLLETNKSIEIDPNCSTPYACLGFAYFSQGNYRDAIDKGFTKALQLDPDSASLAEYLQSSKGNWVNMLSGQRCADGAFGGAFPI</sequence>
<dbReference type="Gene3D" id="1.25.40.10">
    <property type="entry name" value="Tetratricopeptide repeat domain"/>
    <property type="match status" value="1"/>
</dbReference>
<keyword evidence="1" id="KW-0677">Repeat</keyword>
<keyword evidence="2" id="KW-0802">TPR repeat</keyword>
<comment type="caution">
    <text evidence="3">The sequence shown here is derived from an EMBL/GenBank/DDBJ whole genome shotgun (WGS) entry which is preliminary data.</text>
</comment>
<evidence type="ECO:0000313" key="4">
    <source>
        <dbReference type="Proteomes" id="UP000631114"/>
    </source>
</evidence>
<dbReference type="Proteomes" id="UP000631114">
    <property type="component" value="Unassembled WGS sequence"/>
</dbReference>
<dbReference type="EMBL" id="JADFTS010000008">
    <property type="protein sequence ID" value="KAF9592334.1"/>
    <property type="molecule type" value="Genomic_DNA"/>
</dbReference>
<accession>A0A835H3L3</accession>
<dbReference type="GO" id="GO:0072380">
    <property type="term" value="C:TRC complex"/>
    <property type="evidence" value="ECO:0007669"/>
    <property type="project" value="TreeGrafter"/>
</dbReference>
<dbReference type="SUPFAM" id="SSF48452">
    <property type="entry name" value="TPR-like"/>
    <property type="match status" value="1"/>
</dbReference>
<dbReference type="PANTHER" id="PTHR45831:SF2">
    <property type="entry name" value="LD24721P"/>
    <property type="match status" value="1"/>
</dbReference>
<dbReference type="GO" id="GO:0016020">
    <property type="term" value="C:membrane"/>
    <property type="evidence" value="ECO:0007669"/>
    <property type="project" value="TreeGrafter"/>
</dbReference>
<reference evidence="3 4" key="1">
    <citation type="submission" date="2020-10" db="EMBL/GenBank/DDBJ databases">
        <title>The Coptis chinensis genome and diversification of protoberbering-type alkaloids.</title>
        <authorList>
            <person name="Wang B."/>
            <person name="Shu S."/>
            <person name="Song C."/>
            <person name="Liu Y."/>
        </authorList>
    </citation>
    <scope>NUCLEOTIDE SEQUENCE [LARGE SCALE GENOMIC DNA]</scope>
    <source>
        <strain evidence="3">HL-2020</strain>
        <tissue evidence="3">Leaf</tissue>
    </source>
</reference>
<evidence type="ECO:0000256" key="2">
    <source>
        <dbReference type="ARBA" id="ARBA00022803"/>
    </source>
</evidence>
<dbReference type="AlphaFoldDB" id="A0A835H3L3"/>
<gene>
    <name evidence="3" type="ORF">IFM89_014260</name>
</gene>
<dbReference type="GO" id="GO:0060090">
    <property type="term" value="F:molecular adaptor activity"/>
    <property type="evidence" value="ECO:0007669"/>
    <property type="project" value="TreeGrafter"/>
</dbReference>
<proteinExistence type="predicted"/>
<evidence type="ECO:0000256" key="1">
    <source>
        <dbReference type="ARBA" id="ARBA00022737"/>
    </source>
</evidence>
<dbReference type="PANTHER" id="PTHR45831">
    <property type="entry name" value="LD24721P"/>
    <property type="match status" value="1"/>
</dbReference>
<dbReference type="InterPro" id="IPR011990">
    <property type="entry name" value="TPR-like_helical_dom_sf"/>
</dbReference>
<dbReference type="OrthoDB" id="294853at2759"/>
<dbReference type="GO" id="GO:0006620">
    <property type="term" value="P:post-translational protein targeting to endoplasmic reticulum membrane"/>
    <property type="evidence" value="ECO:0007669"/>
    <property type="project" value="TreeGrafter"/>
</dbReference>
<evidence type="ECO:0000313" key="3">
    <source>
        <dbReference type="EMBL" id="KAF9592334.1"/>
    </source>
</evidence>
<dbReference type="InterPro" id="IPR047150">
    <property type="entry name" value="SGT"/>
</dbReference>
<keyword evidence="4" id="KW-1185">Reference proteome</keyword>
<name>A0A835H3L3_9MAGN</name>
<protein>
    <submittedName>
        <fullName evidence="3">Uncharacterized protein</fullName>
    </submittedName>
</protein>